<dbReference type="InterPro" id="IPR000835">
    <property type="entry name" value="HTH_MarR-typ"/>
</dbReference>
<dbReference type="Proteomes" id="UP000076038">
    <property type="component" value="Chromosome"/>
</dbReference>
<dbReference type="AlphaFoldDB" id="A0A143QSV5"/>
<dbReference type="PRINTS" id="PR00598">
    <property type="entry name" value="HTHMARR"/>
</dbReference>
<evidence type="ECO:0000313" key="2">
    <source>
        <dbReference type="EMBL" id="AMY25828.1"/>
    </source>
</evidence>
<reference evidence="3" key="2">
    <citation type="submission" date="2016-04" db="EMBL/GenBank/DDBJ databases">
        <title>Complete Genome and Plasmid Sequences for Rhodococcus fascians D188 and Draft Sequences for Rhodococcus spp. Isolates PBTS 1 and PBTS 2.</title>
        <authorList>
            <person name="Stamer R."/>
            <person name="Vereecke D."/>
            <person name="Zhang Y."/>
            <person name="Schilkey F."/>
            <person name="Devitt N."/>
            <person name="Randall J."/>
        </authorList>
    </citation>
    <scope>NUCLEOTIDE SEQUENCE [LARGE SCALE GENOMIC DNA]</scope>
    <source>
        <strain evidence="3">PBTS2</strain>
    </source>
</reference>
<dbReference type="InterPro" id="IPR036390">
    <property type="entry name" value="WH_DNA-bd_sf"/>
</dbReference>
<dbReference type="SMART" id="SM00347">
    <property type="entry name" value="HTH_MARR"/>
    <property type="match status" value="1"/>
</dbReference>
<evidence type="ECO:0000313" key="3">
    <source>
        <dbReference type="Proteomes" id="UP000076038"/>
    </source>
</evidence>
<dbReference type="GO" id="GO:0003700">
    <property type="term" value="F:DNA-binding transcription factor activity"/>
    <property type="evidence" value="ECO:0007669"/>
    <property type="project" value="InterPro"/>
</dbReference>
<organism evidence="2 3">
    <name type="scientific">Rhodococcoides fascians</name>
    <name type="common">Rhodococcus fascians</name>
    <dbReference type="NCBI Taxonomy" id="1828"/>
    <lineage>
        <taxon>Bacteria</taxon>
        <taxon>Bacillati</taxon>
        <taxon>Actinomycetota</taxon>
        <taxon>Actinomycetes</taxon>
        <taxon>Mycobacteriales</taxon>
        <taxon>Nocardiaceae</taxon>
        <taxon>Rhodococcoides</taxon>
    </lineage>
</organism>
<dbReference type="PANTHER" id="PTHR33164:SF43">
    <property type="entry name" value="HTH-TYPE TRANSCRIPTIONAL REPRESSOR YETL"/>
    <property type="match status" value="1"/>
</dbReference>
<dbReference type="PROSITE" id="PS50995">
    <property type="entry name" value="HTH_MARR_2"/>
    <property type="match status" value="1"/>
</dbReference>
<gene>
    <name evidence="2" type="primary">nicR</name>
    <name evidence="2" type="ORF">A3Q41_04557</name>
</gene>
<dbReference type="Gene3D" id="1.10.10.10">
    <property type="entry name" value="Winged helix-like DNA-binding domain superfamily/Winged helix DNA-binding domain"/>
    <property type="match status" value="1"/>
</dbReference>
<dbReference type="InterPro" id="IPR036388">
    <property type="entry name" value="WH-like_DNA-bd_sf"/>
</dbReference>
<dbReference type="GO" id="GO:0006950">
    <property type="term" value="P:response to stress"/>
    <property type="evidence" value="ECO:0007669"/>
    <property type="project" value="TreeGrafter"/>
</dbReference>
<reference evidence="2 3" key="1">
    <citation type="journal article" date="2016" name="Genome Announc.">
        <title>Complete Genome and Plasmid Sequences for Rhodococcus fascians D188 and Draft Sequences for Rhodococcus Isolates PBTS 1 and PBTS 2.</title>
        <authorList>
            <person name="Stamler R.A."/>
            <person name="Vereecke D."/>
            <person name="Zhang Y."/>
            <person name="Schilkey F."/>
            <person name="Devitt N."/>
            <person name="Randall J.J."/>
        </authorList>
    </citation>
    <scope>NUCLEOTIDE SEQUENCE [LARGE SCALE GENOMIC DNA]</scope>
    <source>
        <strain evidence="2 3">PBTS2</strain>
    </source>
</reference>
<sequence>MRLRASLAMIRYMDTGHSPNLSDSFMAVARRIRRSHMTALEPFGLNPSQSRALHVLARERESVRLRDLAEHLRIVARSATDIVDSLEAAELVTRAPDPSDRRAVLVELTDAGRALLDRVDEARRQVSADMFDGLEPAERTELDRLLHKIAGSD</sequence>
<protein>
    <submittedName>
        <fullName evidence="2">HTH-type transcriptional repressor NicR</fullName>
    </submittedName>
</protein>
<dbReference type="EMBL" id="CP015220">
    <property type="protein sequence ID" value="AMY25828.1"/>
    <property type="molecule type" value="Genomic_DNA"/>
</dbReference>
<dbReference type="KEGG" id="rhs:A3Q41_04557"/>
<dbReference type="PANTHER" id="PTHR33164">
    <property type="entry name" value="TRANSCRIPTIONAL REGULATOR, MARR FAMILY"/>
    <property type="match status" value="1"/>
</dbReference>
<dbReference type="SUPFAM" id="SSF46785">
    <property type="entry name" value="Winged helix' DNA-binding domain"/>
    <property type="match status" value="1"/>
</dbReference>
<accession>A0A143QSV5</accession>
<dbReference type="PATRIC" id="fig|1653479.3.peg.4613"/>
<proteinExistence type="predicted"/>
<dbReference type="Pfam" id="PF12802">
    <property type="entry name" value="MarR_2"/>
    <property type="match status" value="1"/>
</dbReference>
<keyword evidence="3" id="KW-1185">Reference proteome</keyword>
<evidence type="ECO:0000259" key="1">
    <source>
        <dbReference type="PROSITE" id="PS50995"/>
    </source>
</evidence>
<dbReference type="InterPro" id="IPR039422">
    <property type="entry name" value="MarR/SlyA-like"/>
</dbReference>
<feature type="domain" description="HTH marR-type" evidence="1">
    <location>
        <begin position="18"/>
        <end position="151"/>
    </location>
</feature>
<name>A0A143QSV5_RHOFA</name>